<evidence type="ECO:0000313" key="3">
    <source>
        <dbReference type="Proteomes" id="UP000238312"/>
    </source>
</evidence>
<evidence type="ECO:0000313" key="2">
    <source>
        <dbReference type="EMBL" id="PRX55845.1"/>
    </source>
</evidence>
<keyword evidence="2" id="KW-0430">Lectin</keyword>
<protein>
    <submittedName>
        <fullName evidence="2">Ricin-type beta-trefoil lectin protein</fullName>
    </submittedName>
</protein>
<dbReference type="GO" id="GO:0030246">
    <property type="term" value="F:carbohydrate binding"/>
    <property type="evidence" value="ECO:0007669"/>
    <property type="project" value="UniProtKB-KW"/>
</dbReference>
<dbReference type="RefSeq" id="WP_181308449.1">
    <property type="nucleotide sequence ID" value="NZ_PVNG01000025.1"/>
</dbReference>
<dbReference type="Pfam" id="PF00652">
    <property type="entry name" value="Ricin_B_lectin"/>
    <property type="match status" value="1"/>
</dbReference>
<reference evidence="2 3" key="1">
    <citation type="submission" date="2018-03" db="EMBL/GenBank/DDBJ databases">
        <title>Genomic Encyclopedia of Type Strains, Phase III (KMG-III): the genomes of soil and plant-associated and newly described type strains.</title>
        <authorList>
            <person name="Whitman W."/>
        </authorList>
    </citation>
    <scope>NUCLEOTIDE SEQUENCE [LARGE SCALE GENOMIC DNA]</scope>
    <source>
        <strain evidence="2 3">CGMCC 4.7104</strain>
    </source>
</reference>
<dbReference type="Proteomes" id="UP000238312">
    <property type="component" value="Unassembled WGS sequence"/>
</dbReference>
<comment type="caution">
    <text evidence="2">The sequence shown here is derived from an EMBL/GenBank/DDBJ whole genome shotgun (WGS) entry which is preliminary data.</text>
</comment>
<feature type="domain" description="Ricin B lectin" evidence="1">
    <location>
        <begin position="55"/>
        <end position="193"/>
    </location>
</feature>
<dbReference type="CDD" id="cd00161">
    <property type="entry name" value="beta-trefoil_Ricin-like"/>
    <property type="match status" value="1"/>
</dbReference>
<proteinExistence type="predicted"/>
<sequence>MNSINHREPRTDRPHVRRAVRLSAMLTLISSLVVSTGGSALASEASPSAREMAVGSRLVNGDGDTSGKCLENAGGRGGPSLQMAPCHTNAHQSWYFHQLGSGYVQIRSHDVDAADKCITSYGHGDPMRMEFCDGGDHQRWWTGRQASPGWMQLSASNPGFSVCLDVKEHGESNIVQAWECGASNQGNQLWKWHSVG</sequence>
<dbReference type="Gene3D" id="2.80.10.50">
    <property type="match status" value="1"/>
</dbReference>
<accession>A0A2T0ME70</accession>
<dbReference type="InterPro" id="IPR035992">
    <property type="entry name" value="Ricin_B-like_lectins"/>
</dbReference>
<organism evidence="2 3">
    <name type="scientific">Nonomuraea fuscirosea</name>
    <dbReference type="NCBI Taxonomy" id="1291556"/>
    <lineage>
        <taxon>Bacteria</taxon>
        <taxon>Bacillati</taxon>
        <taxon>Actinomycetota</taxon>
        <taxon>Actinomycetes</taxon>
        <taxon>Streptosporangiales</taxon>
        <taxon>Streptosporangiaceae</taxon>
        <taxon>Nonomuraea</taxon>
    </lineage>
</organism>
<dbReference type="InterPro" id="IPR000772">
    <property type="entry name" value="Ricin_B_lectin"/>
</dbReference>
<dbReference type="AlphaFoldDB" id="A0A2T0ME70"/>
<name>A0A2T0ME70_9ACTN</name>
<dbReference type="EMBL" id="PVNG01000025">
    <property type="protein sequence ID" value="PRX55845.1"/>
    <property type="molecule type" value="Genomic_DNA"/>
</dbReference>
<dbReference type="SUPFAM" id="SSF50370">
    <property type="entry name" value="Ricin B-like lectins"/>
    <property type="match status" value="1"/>
</dbReference>
<gene>
    <name evidence="2" type="ORF">B0I32_12565</name>
</gene>
<evidence type="ECO:0000259" key="1">
    <source>
        <dbReference type="SMART" id="SM00458"/>
    </source>
</evidence>
<dbReference type="SMART" id="SM00458">
    <property type="entry name" value="RICIN"/>
    <property type="match status" value="1"/>
</dbReference>
<dbReference type="PROSITE" id="PS50231">
    <property type="entry name" value="RICIN_B_LECTIN"/>
    <property type="match status" value="1"/>
</dbReference>
<keyword evidence="3" id="KW-1185">Reference proteome</keyword>